<organism evidence="2 3">
    <name type="scientific">Gigaspora rosea</name>
    <dbReference type="NCBI Taxonomy" id="44941"/>
    <lineage>
        <taxon>Eukaryota</taxon>
        <taxon>Fungi</taxon>
        <taxon>Fungi incertae sedis</taxon>
        <taxon>Mucoromycota</taxon>
        <taxon>Glomeromycotina</taxon>
        <taxon>Glomeromycetes</taxon>
        <taxon>Diversisporales</taxon>
        <taxon>Gigasporaceae</taxon>
        <taxon>Gigaspora</taxon>
    </lineage>
</organism>
<accession>A0A397VP76</accession>
<comment type="caution">
    <text evidence="2">The sequence shown here is derived from an EMBL/GenBank/DDBJ whole genome shotgun (WGS) entry which is preliminary data.</text>
</comment>
<gene>
    <name evidence="2" type="ORF">C2G38_1141879</name>
</gene>
<keyword evidence="3" id="KW-1185">Reference proteome</keyword>
<dbReference type="EMBL" id="QKWP01000386">
    <property type="protein sequence ID" value="RIB20996.1"/>
    <property type="molecule type" value="Genomic_DNA"/>
</dbReference>
<evidence type="ECO:0000313" key="3">
    <source>
        <dbReference type="Proteomes" id="UP000266673"/>
    </source>
</evidence>
<reference evidence="2 3" key="1">
    <citation type="submission" date="2018-06" db="EMBL/GenBank/DDBJ databases">
        <title>Comparative genomics reveals the genomic features of Rhizophagus irregularis, R. cerebriforme, R. diaphanum and Gigaspora rosea, and their symbiotic lifestyle signature.</title>
        <authorList>
            <person name="Morin E."/>
            <person name="San Clemente H."/>
            <person name="Chen E.C.H."/>
            <person name="De La Providencia I."/>
            <person name="Hainaut M."/>
            <person name="Kuo A."/>
            <person name="Kohler A."/>
            <person name="Murat C."/>
            <person name="Tang N."/>
            <person name="Roy S."/>
            <person name="Loubradou J."/>
            <person name="Henrissat B."/>
            <person name="Grigoriev I.V."/>
            <person name="Corradi N."/>
            <person name="Roux C."/>
            <person name="Martin F.M."/>
        </authorList>
    </citation>
    <scope>NUCLEOTIDE SEQUENCE [LARGE SCALE GENOMIC DNA]</scope>
    <source>
        <strain evidence="2 3">DAOM 194757</strain>
    </source>
</reference>
<keyword evidence="1" id="KW-0812">Transmembrane</keyword>
<sequence>MKVKVLTKFLEVIILSVGINQLIVIIEVAKLAYFFIEKWYYSKFYLSRITRPRNVLYCSSGYGPIFGAGYNLVMSNGLFNQDRKCWHEQKSFEKRIRNASTFESDGFSYISIEEYRIFQNNKKIQEF</sequence>
<dbReference type="AlphaFoldDB" id="A0A397VP76"/>
<evidence type="ECO:0000256" key="1">
    <source>
        <dbReference type="SAM" id="Phobius"/>
    </source>
</evidence>
<keyword evidence="1" id="KW-0472">Membrane</keyword>
<proteinExistence type="predicted"/>
<evidence type="ECO:0000313" key="2">
    <source>
        <dbReference type="EMBL" id="RIB20996.1"/>
    </source>
</evidence>
<dbReference type="Proteomes" id="UP000266673">
    <property type="component" value="Unassembled WGS sequence"/>
</dbReference>
<feature type="transmembrane region" description="Helical" evidence="1">
    <location>
        <begin position="12"/>
        <end position="36"/>
    </location>
</feature>
<name>A0A397VP76_9GLOM</name>
<keyword evidence="1" id="KW-1133">Transmembrane helix</keyword>
<protein>
    <submittedName>
        <fullName evidence="2">Uncharacterized protein</fullName>
    </submittedName>
</protein>
<dbReference type="OrthoDB" id="5983325at2759"/>